<feature type="transmembrane region" description="Helical" evidence="1">
    <location>
        <begin position="39"/>
        <end position="59"/>
    </location>
</feature>
<dbReference type="EMBL" id="CP071091">
    <property type="protein sequence ID" value="QSQ11438.1"/>
    <property type="molecule type" value="Genomic_DNA"/>
</dbReference>
<dbReference type="RefSeq" id="WP_206713191.1">
    <property type="nucleotide sequence ID" value="NZ_CP071091.1"/>
</dbReference>
<evidence type="ECO:0000259" key="2">
    <source>
        <dbReference type="Pfam" id="PF03703"/>
    </source>
</evidence>
<keyword evidence="1" id="KW-1133">Transmembrane helix</keyword>
<evidence type="ECO:0000256" key="1">
    <source>
        <dbReference type="SAM" id="Phobius"/>
    </source>
</evidence>
<protein>
    <submittedName>
        <fullName evidence="3">PH domain-containing protein</fullName>
    </submittedName>
</protein>
<keyword evidence="1" id="KW-0812">Transmembrane</keyword>
<evidence type="ECO:0000313" key="4">
    <source>
        <dbReference type="Proteomes" id="UP000663090"/>
    </source>
</evidence>
<feature type="domain" description="YdbS-like PH" evidence="2">
    <location>
        <begin position="66"/>
        <end position="141"/>
    </location>
</feature>
<organism evidence="3 4">
    <name type="scientific">Myxococcus landrumensis</name>
    <dbReference type="NCBI Taxonomy" id="2813577"/>
    <lineage>
        <taxon>Bacteria</taxon>
        <taxon>Pseudomonadati</taxon>
        <taxon>Myxococcota</taxon>
        <taxon>Myxococcia</taxon>
        <taxon>Myxococcales</taxon>
        <taxon>Cystobacterineae</taxon>
        <taxon>Myxococcaceae</taxon>
        <taxon>Myxococcus</taxon>
    </lineage>
</organism>
<dbReference type="PANTHER" id="PTHR34473">
    <property type="entry name" value="UPF0699 TRANSMEMBRANE PROTEIN YDBS"/>
    <property type="match status" value="1"/>
</dbReference>
<reference evidence="3 4" key="1">
    <citation type="submission" date="2021-02" db="EMBL/GenBank/DDBJ databases">
        <title>De Novo genome assembly of isolated myxobacteria.</title>
        <authorList>
            <person name="Stevens D.C."/>
        </authorList>
    </citation>
    <scope>NUCLEOTIDE SEQUENCE [LARGE SCALE GENOMIC DNA]</scope>
    <source>
        <strain evidence="3 4">SCHIC003</strain>
    </source>
</reference>
<name>A0ABX7N4V7_9BACT</name>
<dbReference type="Proteomes" id="UP000663090">
    <property type="component" value="Chromosome"/>
</dbReference>
<keyword evidence="4" id="KW-1185">Reference proteome</keyword>
<dbReference type="Pfam" id="PF03703">
    <property type="entry name" value="bPH_2"/>
    <property type="match status" value="1"/>
</dbReference>
<sequence length="199" mass="21761">MPLGGPVASSSTPPGAALPVQVASPWKLPTVLQPHRHLLISYLLTALLTGPAFPLFALVRYFKFHTLRYALDEEGITMRWGILFRREVSLTYARIQDIHLSSNVVERWLGLACIQIQTASGNAQAEISIEGLQDFEAMRDLLYSKMRGTRERPAPAGRSAALASGEPEALTAALREVAAEVRALREELSTAPARENTDG</sequence>
<keyword evidence="1" id="KW-0472">Membrane</keyword>
<dbReference type="PANTHER" id="PTHR34473:SF2">
    <property type="entry name" value="UPF0699 TRANSMEMBRANE PROTEIN YDBT"/>
    <property type="match status" value="1"/>
</dbReference>
<gene>
    <name evidence="3" type="ORF">JY572_23865</name>
</gene>
<proteinExistence type="predicted"/>
<accession>A0ABX7N4V7</accession>
<evidence type="ECO:0000313" key="3">
    <source>
        <dbReference type="EMBL" id="QSQ11438.1"/>
    </source>
</evidence>
<dbReference type="InterPro" id="IPR005182">
    <property type="entry name" value="YdbS-like_PH"/>
</dbReference>